<dbReference type="AlphaFoldDB" id="A0A4U5NZ81"/>
<keyword evidence="3" id="KW-1185">Reference proteome</keyword>
<protein>
    <recommendedName>
        <fullName evidence="4">7TM GPCR serpentine receptor class x (Srx) domain-containing protein</fullName>
    </recommendedName>
</protein>
<keyword evidence="1" id="KW-0472">Membrane</keyword>
<dbReference type="InterPro" id="IPR019425">
    <property type="entry name" value="7TM_GPCR_serpentine_rcpt_Srt"/>
</dbReference>
<dbReference type="Proteomes" id="UP000298663">
    <property type="component" value="Unassembled WGS sequence"/>
</dbReference>
<evidence type="ECO:0000313" key="3">
    <source>
        <dbReference type="Proteomes" id="UP000298663"/>
    </source>
</evidence>
<sequence>MLPYCSTNESLSFTPTGEIAAEHINQNIIIGQPSQIQHICYKLMAFITVLDILNLINACIFAGFFSLFGITHCNSGIFVVYVASWQFGLWFLYSMTCQILSLNRLVIFTNENLTKILFGGKRFLLWVVIAIGYAAALSAAVPDAFYFYNPYEGSYYFLRTSGLPNGVQIYFNFLKMGWVTVAYLILILLMYFYKRSNIGEGKIPNFQFKVTVQTLVIAVLHDLCAMFYMAESYLPLPEAFLRIAGTVGHMAWIYLHSNITSSN</sequence>
<comment type="caution">
    <text evidence="2">The sequence shown here is derived from an EMBL/GenBank/DDBJ whole genome shotgun (WGS) entry which is preliminary data.</text>
</comment>
<keyword evidence="1" id="KW-0812">Transmembrane</keyword>
<evidence type="ECO:0000256" key="1">
    <source>
        <dbReference type="SAM" id="Phobius"/>
    </source>
</evidence>
<organism evidence="2 3">
    <name type="scientific">Steinernema carpocapsae</name>
    <name type="common">Entomopathogenic nematode</name>
    <dbReference type="NCBI Taxonomy" id="34508"/>
    <lineage>
        <taxon>Eukaryota</taxon>
        <taxon>Metazoa</taxon>
        <taxon>Ecdysozoa</taxon>
        <taxon>Nematoda</taxon>
        <taxon>Chromadorea</taxon>
        <taxon>Rhabditida</taxon>
        <taxon>Tylenchina</taxon>
        <taxon>Panagrolaimomorpha</taxon>
        <taxon>Strongyloidoidea</taxon>
        <taxon>Steinernematidae</taxon>
        <taxon>Steinernema</taxon>
    </lineage>
</organism>
<dbReference type="EMBL" id="AZBU02000003">
    <property type="protein sequence ID" value="TKR88691.1"/>
    <property type="molecule type" value="Genomic_DNA"/>
</dbReference>
<dbReference type="PANTHER" id="PTHR23021">
    <property type="entry name" value="SERPENTINE RECEPTOR, CLASS T"/>
    <property type="match status" value="1"/>
</dbReference>
<keyword evidence="1" id="KW-1133">Transmembrane helix</keyword>
<reference evidence="2 3" key="2">
    <citation type="journal article" date="2019" name="G3 (Bethesda)">
        <title>Hybrid Assembly of the Genome of the Entomopathogenic Nematode Steinernema carpocapsae Identifies the X-Chromosome.</title>
        <authorList>
            <person name="Serra L."/>
            <person name="Macchietto M."/>
            <person name="Macias-Munoz A."/>
            <person name="McGill C.J."/>
            <person name="Rodriguez I.M."/>
            <person name="Rodriguez B."/>
            <person name="Murad R."/>
            <person name="Mortazavi A."/>
        </authorList>
    </citation>
    <scope>NUCLEOTIDE SEQUENCE [LARGE SCALE GENOMIC DNA]</scope>
    <source>
        <strain evidence="2 3">ALL</strain>
    </source>
</reference>
<feature type="transmembrane region" description="Helical" evidence="1">
    <location>
        <begin position="169"/>
        <end position="193"/>
    </location>
</feature>
<gene>
    <name evidence="2" type="ORF">L596_012895</name>
</gene>
<accession>A0A4U5NZ81</accession>
<evidence type="ECO:0008006" key="4">
    <source>
        <dbReference type="Google" id="ProtNLM"/>
    </source>
</evidence>
<reference evidence="2 3" key="1">
    <citation type="journal article" date="2015" name="Genome Biol.">
        <title>Comparative genomics of Steinernema reveals deeply conserved gene regulatory networks.</title>
        <authorList>
            <person name="Dillman A.R."/>
            <person name="Macchietto M."/>
            <person name="Porter C.F."/>
            <person name="Rogers A."/>
            <person name="Williams B."/>
            <person name="Antoshechkin I."/>
            <person name="Lee M.M."/>
            <person name="Goodwin Z."/>
            <person name="Lu X."/>
            <person name="Lewis E.E."/>
            <person name="Goodrich-Blair H."/>
            <person name="Stock S.P."/>
            <person name="Adams B.J."/>
            <person name="Sternberg P.W."/>
            <person name="Mortazavi A."/>
        </authorList>
    </citation>
    <scope>NUCLEOTIDE SEQUENCE [LARGE SCALE GENOMIC DNA]</scope>
    <source>
        <strain evidence="2 3">ALL</strain>
    </source>
</reference>
<dbReference type="PANTHER" id="PTHR23021:SF26">
    <property type="entry name" value="SERPENTINE RECEPTOR, CLASS T"/>
    <property type="match status" value="1"/>
</dbReference>
<proteinExistence type="predicted"/>
<name>A0A4U5NZ81_STECR</name>
<feature type="transmembrane region" description="Helical" evidence="1">
    <location>
        <begin position="123"/>
        <end position="149"/>
    </location>
</feature>
<feature type="transmembrane region" description="Helical" evidence="1">
    <location>
        <begin position="76"/>
        <end position="102"/>
    </location>
</feature>
<dbReference type="Pfam" id="PF10321">
    <property type="entry name" value="7TM_GPCR_Srt"/>
    <property type="match status" value="1"/>
</dbReference>
<evidence type="ECO:0000313" key="2">
    <source>
        <dbReference type="EMBL" id="TKR88691.1"/>
    </source>
</evidence>
<feature type="transmembrane region" description="Helical" evidence="1">
    <location>
        <begin position="43"/>
        <end position="70"/>
    </location>
</feature>